<dbReference type="PROSITE" id="PS00623">
    <property type="entry name" value="GMC_OXRED_1"/>
    <property type="match status" value="1"/>
</dbReference>
<dbReference type="InterPro" id="IPR000172">
    <property type="entry name" value="GMC_OxRdtase_N"/>
</dbReference>
<organism evidence="7 8">
    <name type="scientific">Aspergillus sclerotialis</name>
    <dbReference type="NCBI Taxonomy" id="2070753"/>
    <lineage>
        <taxon>Eukaryota</taxon>
        <taxon>Fungi</taxon>
        <taxon>Dikarya</taxon>
        <taxon>Ascomycota</taxon>
        <taxon>Pezizomycotina</taxon>
        <taxon>Eurotiomycetes</taxon>
        <taxon>Eurotiomycetidae</taxon>
        <taxon>Eurotiales</taxon>
        <taxon>Aspergillaceae</taxon>
        <taxon>Aspergillus</taxon>
        <taxon>Aspergillus subgen. Polypaecilum</taxon>
    </lineage>
</organism>
<feature type="domain" description="Glucose-methanol-choline oxidoreductase N-terminal" evidence="5">
    <location>
        <begin position="114"/>
        <end position="137"/>
    </location>
</feature>
<dbReference type="Pfam" id="PF05199">
    <property type="entry name" value="GMC_oxred_C"/>
    <property type="match status" value="1"/>
</dbReference>
<feature type="binding site" evidence="3">
    <location>
        <begin position="46"/>
        <end position="47"/>
    </location>
    <ligand>
        <name>FAD</name>
        <dbReference type="ChEBI" id="CHEBI:57692"/>
    </ligand>
</feature>
<reference evidence="8" key="1">
    <citation type="submission" date="2017-02" db="EMBL/GenBank/DDBJ databases">
        <authorList>
            <person name="Tafer H."/>
            <person name="Lopandic K."/>
        </authorList>
    </citation>
    <scope>NUCLEOTIDE SEQUENCE [LARGE SCALE GENOMIC DNA]</scope>
    <source>
        <strain evidence="8">CBS 366.77</strain>
    </source>
</reference>
<evidence type="ECO:0000313" key="7">
    <source>
        <dbReference type="EMBL" id="RJE25060.1"/>
    </source>
</evidence>
<dbReference type="Gene3D" id="3.50.50.60">
    <property type="entry name" value="FAD/NAD(P)-binding domain"/>
    <property type="match status" value="1"/>
</dbReference>
<feature type="active site" description="Proton acceptor" evidence="2">
    <location>
        <position position="588"/>
    </location>
</feature>
<keyword evidence="3 4" id="KW-0274">FAD</keyword>
<evidence type="ECO:0000256" key="2">
    <source>
        <dbReference type="PIRSR" id="PIRSR000137-1"/>
    </source>
</evidence>
<dbReference type="AlphaFoldDB" id="A0A3A2ZQS7"/>
<evidence type="ECO:0000259" key="6">
    <source>
        <dbReference type="PROSITE" id="PS00624"/>
    </source>
</evidence>
<comment type="similarity">
    <text evidence="1 4">Belongs to the GMC oxidoreductase family.</text>
</comment>
<dbReference type="PIRSF" id="PIRSF000137">
    <property type="entry name" value="Alcohol_oxidase"/>
    <property type="match status" value="1"/>
</dbReference>
<evidence type="ECO:0000313" key="8">
    <source>
        <dbReference type="Proteomes" id="UP000266188"/>
    </source>
</evidence>
<feature type="binding site" evidence="3">
    <location>
        <position position="262"/>
    </location>
    <ligand>
        <name>FAD</name>
        <dbReference type="ChEBI" id="CHEBI:57692"/>
    </ligand>
</feature>
<dbReference type="SUPFAM" id="SSF54373">
    <property type="entry name" value="FAD-linked reductases, C-terminal domain"/>
    <property type="match status" value="1"/>
</dbReference>
<dbReference type="Gene3D" id="3.30.560.10">
    <property type="entry name" value="Glucose Oxidase, domain 3"/>
    <property type="match status" value="1"/>
</dbReference>
<evidence type="ECO:0000259" key="5">
    <source>
        <dbReference type="PROSITE" id="PS00623"/>
    </source>
</evidence>
<keyword evidence="4" id="KW-0285">Flavoprotein</keyword>
<evidence type="ECO:0000256" key="4">
    <source>
        <dbReference type="RuleBase" id="RU003968"/>
    </source>
</evidence>
<dbReference type="InterPro" id="IPR012132">
    <property type="entry name" value="GMC_OxRdtase"/>
</dbReference>
<dbReference type="GO" id="GO:0044550">
    <property type="term" value="P:secondary metabolite biosynthetic process"/>
    <property type="evidence" value="ECO:0007669"/>
    <property type="project" value="TreeGrafter"/>
</dbReference>
<comment type="caution">
    <text evidence="7">The sequence shown here is derived from an EMBL/GenBank/DDBJ whole genome shotgun (WGS) entry which is preliminary data.</text>
</comment>
<accession>A0A3A2ZQS7</accession>
<gene>
    <name evidence="7" type="ORF">PHISCL_02595</name>
</gene>
<comment type="cofactor">
    <cofactor evidence="3">
        <name>FAD</name>
        <dbReference type="ChEBI" id="CHEBI:57692"/>
    </cofactor>
</comment>
<dbReference type="PANTHER" id="PTHR11552:SF115">
    <property type="entry name" value="DEHYDROGENASE XPTC-RELATED"/>
    <property type="match status" value="1"/>
</dbReference>
<dbReference type="Pfam" id="PF00732">
    <property type="entry name" value="GMC_oxred_N"/>
    <property type="match status" value="1"/>
</dbReference>
<dbReference type="Proteomes" id="UP000266188">
    <property type="component" value="Unassembled WGS sequence"/>
</dbReference>
<dbReference type="PROSITE" id="PS00624">
    <property type="entry name" value="GMC_OXRED_2"/>
    <property type="match status" value="1"/>
</dbReference>
<proteinExistence type="inferred from homology"/>
<keyword evidence="8" id="KW-1185">Reference proteome</keyword>
<dbReference type="EMBL" id="MVGC01000059">
    <property type="protein sequence ID" value="RJE25060.1"/>
    <property type="molecule type" value="Genomic_DNA"/>
</dbReference>
<evidence type="ECO:0000256" key="3">
    <source>
        <dbReference type="PIRSR" id="PIRSR000137-2"/>
    </source>
</evidence>
<feature type="binding site" evidence="3">
    <location>
        <position position="578"/>
    </location>
    <ligand>
        <name>FAD</name>
        <dbReference type="ChEBI" id="CHEBI:57692"/>
    </ligand>
</feature>
<feature type="domain" description="Glucose-methanol-choline oxidoreductase N-terminal" evidence="6">
    <location>
        <begin position="305"/>
        <end position="319"/>
    </location>
</feature>
<feature type="active site" description="Proton donor" evidence="2">
    <location>
        <position position="545"/>
    </location>
</feature>
<sequence length="610" mass="66160">MSREIPLSAAKNEGPELLEAYDFIVVGGWYIIQCQRNSLTQTLGGTSGLALADRLSESGSQSVLVLEAGPDPHVVKMFQVPGELGHLQGTPLNWNFLTEPQAGLDGRQTPYIRGRGLGGSSNINGMFYGRGSATVYDQWERLGNPGWAWKDVYPEFIRSTHFSGPIQDEYNKEYQTWEPSAYGDGPVQVGYQGYVVPPNPAFIKACTRVGIPIVKDLNSGCGIGVKQGTVAIDQQYRRSSGYSFYERAKGRSNLKVMHESPVQKLLFEQPKGNANPRATAVVFIDHIAGLFRNVSVKKEVIVTLGAIQSPQLLMVSGIGPQKTLEAKGIPTLVTNENVGQHFIDHPFSSIMVKTIPEGSMHQHILNVPDIKTSENEYYSKGTGVYTGVAGATNAFQQYSVEKLRSLKADAVIEAGLTDRATVEILFNAMFFPVGPTPSHNPAPDGSYFSITSSSLVSLSEGYVTIRSALMADAPVVNPNFYSHPTDRIVAINAFRDARKIIASPELAPFTVGPNNGEVSPGPTVDSDDDDAIFEYIKMGTMSNLHGAGTCVMLPRDKGGVVDPRLKVYGVDGLRVADGSIIPVLPDTHTSGPVYMIGERMASFLQEEYGF</sequence>
<name>A0A3A2ZQS7_9EURO</name>
<dbReference type="GO" id="GO:0016614">
    <property type="term" value="F:oxidoreductase activity, acting on CH-OH group of donors"/>
    <property type="evidence" value="ECO:0007669"/>
    <property type="project" value="InterPro"/>
</dbReference>
<evidence type="ECO:0000256" key="1">
    <source>
        <dbReference type="ARBA" id="ARBA00010790"/>
    </source>
</evidence>
<dbReference type="PANTHER" id="PTHR11552">
    <property type="entry name" value="GLUCOSE-METHANOL-CHOLINE GMC OXIDOREDUCTASE"/>
    <property type="match status" value="1"/>
</dbReference>
<protein>
    <submittedName>
        <fullName evidence="7">GMC oxidoreductase</fullName>
    </submittedName>
</protein>
<dbReference type="OrthoDB" id="269227at2759"/>
<dbReference type="STRING" id="2070753.A0A3A2ZQS7"/>
<dbReference type="GO" id="GO:0050660">
    <property type="term" value="F:flavin adenine dinucleotide binding"/>
    <property type="evidence" value="ECO:0007669"/>
    <property type="project" value="InterPro"/>
</dbReference>
<dbReference type="InterPro" id="IPR007867">
    <property type="entry name" value="GMC_OxRtase_C"/>
</dbReference>
<dbReference type="InterPro" id="IPR036188">
    <property type="entry name" value="FAD/NAD-bd_sf"/>
</dbReference>
<dbReference type="SUPFAM" id="SSF51905">
    <property type="entry name" value="FAD/NAD(P)-binding domain"/>
    <property type="match status" value="1"/>
</dbReference>